<dbReference type="Proteomes" id="UP001314205">
    <property type="component" value="Unassembled WGS sequence"/>
</dbReference>
<dbReference type="InterPro" id="IPR040676">
    <property type="entry name" value="DUF5641"/>
</dbReference>
<dbReference type="InterPro" id="IPR041588">
    <property type="entry name" value="Integrase_H2C2"/>
</dbReference>
<dbReference type="PANTHER" id="PTHR47331:SF4">
    <property type="entry name" value="PEPTIDASE S1 DOMAIN-CONTAINING PROTEIN"/>
    <property type="match status" value="1"/>
</dbReference>
<dbReference type="InterPro" id="IPR001584">
    <property type="entry name" value="Integrase_cat-core"/>
</dbReference>
<name>A0AAV1MBD3_9NEOP</name>
<dbReference type="InterPro" id="IPR012337">
    <property type="entry name" value="RNaseH-like_sf"/>
</dbReference>
<dbReference type="GO" id="GO:0003676">
    <property type="term" value="F:nucleic acid binding"/>
    <property type="evidence" value="ECO:0007669"/>
    <property type="project" value="InterPro"/>
</dbReference>
<sequence length="999" mass="114570">MRVEDENHEGAIYLAHHPVIREDKDTTKIRVVFDASAKGTGGFSLNDCMMIGPVLQPDLRSIIIRWRIHKFCVIGDIIKMYRQVRVTEDHANLQRIVWRNEESEEVKSYKLMRVTFGTAAAPYLAVRTLCQLAQEEAEEYPETASVIKNSFYVDDLMSGNEDIDKTKVMCEEIKMILRKGGFEMQKWSSNCDELLDFLQERECTMKEKLDIKLDKVIKILGLTWDRKDDRFKITVNLPEVEGPITKRSVLSDVARLFDPFGWLSPVVISAKILIQKLWICNLGWDDVLPPHLIEDWLRYRKELIHLQHISLPRWFNTTAQNLKDMEIHGFADASVNTYAAVVYLKVINNASIHVMIIASRTKVAPLKQISVPKLELCAAALLTELMSDVVDLLSIRKEKIFAWSDSTVVLSWLQSEPSRWRTFVANRVAEITRVLDNNHWNYVQSSDNPADLATRGIKAHDLANQDIWWSGPDWLKQIQIEKDRLEIPQTELESKNAFHSYFEGEPIWQRFSSLSKMKRVLAYCRRLLPNKGKKEKFLTVDEMNLIETRCVKFYQGQMYRQEVECLKKDGRVRSGSSLANLTPYLDEHGLLRVAGRLNNAEFLSTNTKHPIIIPAKQHVTRLIINDGHAKTLHGGVLQTMAFIRRKFWVINLKSAVRGFIRNCTTCIRDKAETKQQLMGQLPAPRVTPSRAFSSSGVDYAGPIQVRTSKGRGHKSSKGYICLFVCMSTKAIHLECVTDLTSQAFIAAFRRFVARRGHCSHLWSDNGTNFVGAAKELRRMFEVGKNNMAKEIAELLANDGTTWHFIPPKAPNFGGLWEAGVKSAKQHLSRISGATRLTYEEMTTLLAQIEACLNSRPLCQMDDTLETLDPLTPGHFLIGEPLIGLPENDYVNKNVNLLTRWQFIQNRIQNFWRRWQADYLQTLQQRYKWQRVVRSPSIGDIVIIKEEDLPPCKWLLGKIITLHPGSDKLVRVVSVRCKGNVVMKRPLSKLILLPIKPEPY</sequence>
<feature type="domain" description="Integrase catalytic" evidence="1">
    <location>
        <begin position="684"/>
        <end position="880"/>
    </location>
</feature>
<accession>A0AAV1MBD3</accession>
<dbReference type="Gene3D" id="3.30.420.10">
    <property type="entry name" value="Ribonuclease H-like superfamily/Ribonuclease H"/>
    <property type="match status" value="1"/>
</dbReference>
<dbReference type="Pfam" id="PF18701">
    <property type="entry name" value="DUF5641"/>
    <property type="match status" value="1"/>
</dbReference>
<organism evidence="2 3">
    <name type="scientific">Parnassius mnemosyne</name>
    <name type="common">clouded apollo</name>
    <dbReference type="NCBI Taxonomy" id="213953"/>
    <lineage>
        <taxon>Eukaryota</taxon>
        <taxon>Metazoa</taxon>
        <taxon>Ecdysozoa</taxon>
        <taxon>Arthropoda</taxon>
        <taxon>Hexapoda</taxon>
        <taxon>Insecta</taxon>
        <taxon>Pterygota</taxon>
        <taxon>Neoptera</taxon>
        <taxon>Endopterygota</taxon>
        <taxon>Lepidoptera</taxon>
        <taxon>Glossata</taxon>
        <taxon>Ditrysia</taxon>
        <taxon>Papilionoidea</taxon>
        <taxon>Papilionidae</taxon>
        <taxon>Parnassiinae</taxon>
        <taxon>Parnassini</taxon>
        <taxon>Parnassius</taxon>
        <taxon>Driopa</taxon>
    </lineage>
</organism>
<dbReference type="PROSITE" id="PS50994">
    <property type="entry name" value="INTEGRASE"/>
    <property type="match status" value="1"/>
</dbReference>
<dbReference type="SUPFAM" id="SSF53098">
    <property type="entry name" value="Ribonuclease H-like"/>
    <property type="match status" value="1"/>
</dbReference>
<reference evidence="2 3" key="1">
    <citation type="submission" date="2023-11" db="EMBL/GenBank/DDBJ databases">
        <authorList>
            <person name="Hedman E."/>
            <person name="Englund M."/>
            <person name="Stromberg M."/>
            <person name="Nyberg Akerstrom W."/>
            <person name="Nylinder S."/>
            <person name="Jareborg N."/>
            <person name="Kallberg Y."/>
            <person name="Kronander E."/>
        </authorList>
    </citation>
    <scope>NUCLEOTIDE SEQUENCE [LARGE SCALE GENOMIC DNA]</scope>
</reference>
<dbReference type="InterPro" id="IPR036397">
    <property type="entry name" value="RNaseH_sf"/>
</dbReference>
<keyword evidence="3" id="KW-1185">Reference proteome</keyword>
<dbReference type="GO" id="GO:0042575">
    <property type="term" value="C:DNA polymerase complex"/>
    <property type="evidence" value="ECO:0007669"/>
    <property type="project" value="UniProtKB-ARBA"/>
</dbReference>
<evidence type="ECO:0000313" key="3">
    <source>
        <dbReference type="Proteomes" id="UP001314205"/>
    </source>
</evidence>
<dbReference type="SUPFAM" id="SSF56672">
    <property type="entry name" value="DNA/RNA polymerases"/>
    <property type="match status" value="1"/>
</dbReference>
<protein>
    <recommendedName>
        <fullName evidence="1">Integrase catalytic domain-containing protein</fullName>
    </recommendedName>
</protein>
<dbReference type="EMBL" id="CAVLGL010000148">
    <property type="protein sequence ID" value="CAK1603669.1"/>
    <property type="molecule type" value="Genomic_DNA"/>
</dbReference>
<evidence type="ECO:0000259" key="1">
    <source>
        <dbReference type="PROSITE" id="PS50994"/>
    </source>
</evidence>
<dbReference type="CDD" id="cd01644">
    <property type="entry name" value="RT_pepA17"/>
    <property type="match status" value="1"/>
</dbReference>
<dbReference type="InterPro" id="IPR008042">
    <property type="entry name" value="Retrotrans_Pao"/>
</dbReference>
<dbReference type="Pfam" id="PF17921">
    <property type="entry name" value="Integrase_H2C2"/>
    <property type="match status" value="1"/>
</dbReference>
<evidence type="ECO:0000313" key="2">
    <source>
        <dbReference type="EMBL" id="CAK1603669.1"/>
    </source>
</evidence>
<proteinExistence type="predicted"/>
<dbReference type="Pfam" id="PF05380">
    <property type="entry name" value="Peptidase_A17"/>
    <property type="match status" value="1"/>
</dbReference>
<dbReference type="Gene3D" id="1.10.340.70">
    <property type="match status" value="1"/>
</dbReference>
<dbReference type="PANTHER" id="PTHR47331">
    <property type="entry name" value="PHD-TYPE DOMAIN-CONTAINING PROTEIN"/>
    <property type="match status" value="1"/>
</dbReference>
<dbReference type="GO" id="GO:0071897">
    <property type="term" value="P:DNA biosynthetic process"/>
    <property type="evidence" value="ECO:0007669"/>
    <property type="project" value="UniProtKB-ARBA"/>
</dbReference>
<dbReference type="InterPro" id="IPR043502">
    <property type="entry name" value="DNA/RNA_pol_sf"/>
</dbReference>
<dbReference type="AlphaFoldDB" id="A0AAV1MBD3"/>
<comment type="caution">
    <text evidence="2">The sequence shown here is derived from an EMBL/GenBank/DDBJ whole genome shotgun (WGS) entry which is preliminary data.</text>
</comment>
<dbReference type="GO" id="GO:0015074">
    <property type="term" value="P:DNA integration"/>
    <property type="evidence" value="ECO:0007669"/>
    <property type="project" value="InterPro"/>
</dbReference>
<gene>
    <name evidence="2" type="ORF">PARMNEM_LOCUS21994</name>
</gene>